<proteinExistence type="predicted"/>
<name>A0A9P0L1X8_ACAOB</name>
<feature type="transmembrane region" description="Helical" evidence="1">
    <location>
        <begin position="152"/>
        <end position="172"/>
    </location>
</feature>
<keyword evidence="1" id="KW-1133">Transmembrane helix</keyword>
<organism evidence="2 3">
    <name type="scientific">Acanthoscelides obtectus</name>
    <name type="common">Bean weevil</name>
    <name type="synonym">Bruchus obtectus</name>
    <dbReference type="NCBI Taxonomy" id="200917"/>
    <lineage>
        <taxon>Eukaryota</taxon>
        <taxon>Metazoa</taxon>
        <taxon>Ecdysozoa</taxon>
        <taxon>Arthropoda</taxon>
        <taxon>Hexapoda</taxon>
        <taxon>Insecta</taxon>
        <taxon>Pterygota</taxon>
        <taxon>Neoptera</taxon>
        <taxon>Endopterygota</taxon>
        <taxon>Coleoptera</taxon>
        <taxon>Polyphaga</taxon>
        <taxon>Cucujiformia</taxon>
        <taxon>Chrysomeloidea</taxon>
        <taxon>Chrysomelidae</taxon>
        <taxon>Bruchinae</taxon>
        <taxon>Bruchini</taxon>
        <taxon>Acanthoscelides</taxon>
    </lineage>
</organism>
<dbReference type="OrthoDB" id="6761331at2759"/>
<protein>
    <submittedName>
        <fullName evidence="2">Uncharacterized protein</fullName>
    </submittedName>
</protein>
<keyword evidence="1" id="KW-0472">Membrane</keyword>
<evidence type="ECO:0000313" key="2">
    <source>
        <dbReference type="EMBL" id="CAH1987704.1"/>
    </source>
</evidence>
<dbReference type="EMBL" id="CAKOFQ010007023">
    <property type="protein sequence ID" value="CAH1987704.1"/>
    <property type="molecule type" value="Genomic_DNA"/>
</dbReference>
<reference evidence="2" key="1">
    <citation type="submission" date="2022-03" db="EMBL/GenBank/DDBJ databases">
        <authorList>
            <person name="Sayadi A."/>
        </authorList>
    </citation>
    <scope>NUCLEOTIDE SEQUENCE</scope>
</reference>
<comment type="caution">
    <text evidence="2">The sequence shown here is derived from an EMBL/GenBank/DDBJ whole genome shotgun (WGS) entry which is preliminary data.</text>
</comment>
<sequence>MSSVVSSNDAKVAPSTKNNMLKTDEKRLVRTSSIEKIKRFNSMICSQQYLILPALLGLLKTSQPTLQLSADKTLLYFDAILCRFYLAYLINVTKKLAVNVQQSVKDLPDAILRFYQIFRRNLESTLALTCAVYSAMALVILQMFLLSYYLRLIVLPVGFSFLFSCMVVIQYLNFKTTFFFLRSHDRSDKGDCKKHK</sequence>
<dbReference type="Proteomes" id="UP001152888">
    <property type="component" value="Unassembled WGS sequence"/>
</dbReference>
<dbReference type="AlphaFoldDB" id="A0A9P0L1X8"/>
<evidence type="ECO:0000256" key="1">
    <source>
        <dbReference type="SAM" id="Phobius"/>
    </source>
</evidence>
<keyword evidence="3" id="KW-1185">Reference proteome</keyword>
<accession>A0A9P0L1X8</accession>
<feature type="transmembrane region" description="Helical" evidence="1">
    <location>
        <begin position="126"/>
        <end position="146"/>
    </location>
</feature>
<evidence type="ECO:0000313" key="3">
    <source>
        <dbReference type="Proteomes" id="UP001152888"/>
    </source>
</evidence>
<keyword evidence="1" id="KW-0812">Transmembrane</keyword>
<gene>
    <name evidence="2" type="ORF">ACAOBT_LOCUS18004</name>
</gene>